<evidence type="ECO:0000313" key="2">
    <source>
        <dbReference type="Proteomes" id="UP000490980"/>
    </source>
</evidence>
<comment type="caution">
    <text evidence="1">The sequence shown here is derived from an EMBL/GenBank/DDBJ whole genome shotgun (WGS) entry which is preliminary data.</text>
</comment>
<organism evidence="1 2">
    <name type="scientific">Luteibacter anthropi</name>
    <dbReference type="NCBI Taxonomy" id="564369"/>
    <lineage>
        <taxon>Bacteria</taxon>
        <taxon>Pseudomonadati</taxon>
        <taxon>Pseudomonadota</taxon>
        <taxon>Gammaproteobacteria</taxon>
        <taxon>Lysobacterales</taxon>
        <taxon>Rhodanobacteraceae</taxon>
        <taxon>Luteibacter</taxon>
    </lineage>
</organism>
<reference evidence="1 2" key="1">
    <citation type="submission" date="2020-03" db="EMBL/GenBank/DDBJ databases">
        <authorList>
            <person name="Lai Q."/>
        </authorList>
    </citation>
    <scope>NUCLEOTIDE SEQUENCE [LARGE SCALE GENOMIC DNA]</scope>
    <source>
        <strain evidence="1 2">CCUG 25036</strain>
    </source>
</reference>
<keyword evidence="2" id="KW-1185">Reference proteome</keyword>
<dbReference type="RefSeq" id="WP_166950132.1">
    <property type="nucleotide sequence ID" value="NZ_JAARLZ010000009.1"/>
</dbReference>
<accession>A0A7X5ZJM2</accession>
<dbReference type="AlphaFoldDB" id="A0A7X5ZJM2"/>
<dbReference type="EMBL" id="JAARLZ010000009">
    <property type="protein sequence ID" value="NII07881.1"/>
    <property type="molecule type" value="Genomic_DNA"/>
</dbReference>
<gene>
    <name evidence="1" type="ORF">HBF25_15970</name>
</gene>
<protein>
    <submittedName>
        <fullName evidence="1">Uncharacterized protein</fullName>
    </submittedName>
</protein>
<name>A0A7X5ZJM2_9GAMM</name>
<sequence length="155" mass="17155">MAEGRGALGTSAVDIHFNSLDCRTLDKQGIYVMDEFIIDTRGSALLIEQLDNERVLTGVGGLHIDCRILFRRAYGTMICRLGVDRITADTHIGLIESRSLKEVQSFSFSRPRHVGHDGGGSLWTHLEYRSSPLNEIQGITWRGGSLRLASITLTP</sequence>
<evidence type="ECO:0000313" key="1">
    <source>
        <dbReference type="EMBL" id="NII07881.1"/>
    </source>
</evidence>
<proteinExistence type="predicted"/>
<dbReference type="Proteomes" id="UP000490980">
    <property type="component" value="Unassembled WGS sequence"/>
</dbReference>